<dbReference type="AlphaFoldDB" id="A0A1U7HEU1"/>
<proteinExistence type="predicted"/>
<name>A0A1U7HEU1_9CYAN</name>
<accession>A0A1U7HEU1</accession>
<dbReference type="STRING" id="1921803.NIES593_14080"/>
<dbReference type="EMBL" id="MRCB01000016">
    <property type="protein sequence ID" value="OKH22058.1"/>
    <property type="molecule type" value="Genomic_DNA"/>
</dbReference>
<dbReference type="Proteomes" id="UP000186868">
    <property type="component" value="Unassembled WGS sequence"/>
</dbReference>
<sequence length="355" mass="41063">MSIQQDSLKQARSLLKIALLTYVIFPCYQTLGASLSFGFKSSLLFGSLLEVENSLEGNRKTWESMVEEIVDLTTRSDEVDLIIANFYASNRSQDNEAQKSLSVSALIQAFRQLNLEGTKSTSQPASVPILPQVKYADIDKGIYAFESSSQLQKRPTNSVFFNANNQTAFPKPLASQVLSIRQLSTPTLDSELALMPKNDLSASLEQMNVNPAVADVAKTINSFGGININNGFRMLPRESVLTSRQFNYNFFKTSTFFRNDLKSLPALKTEIQQKVNEQAQQQYEQQQERQRLYREKFLEEQERQRQKLLEQMKQKKEQQQKQLEQQLERQRKLQELYQQQLEQQRQEYQKMREQL</sequence>
<evidence type="ECO:0000313" key="2">
    <source>
        <dbReference type="EMBL" id="OKH22058.1"/>
    </source>
</evidence>
<evidence type="ECO:0000256" key="1">
    <source>
        <dbReference type="SAM" id="Coils"/>
    </source>
</evidence>
<keyword evidence="3" id="KW-1185">Reference proteome</keyword>
<evidence type="ECO:0000313" key="3">
    <source>
        <dbReference type="Proteomes" id="UP000186868"/>
    </source>
</evidence>
<keyword evidence="1" id="KW-0175">Coiled coil</keyword>
<gene>
    <name evidence="2" type="ORF">NIES593_14080</name>
</gene>
<protein>
    <submittedName>
        <fullName evidence="2">Uncharacterized protein</fullName>
    </submittedName>
</protein>
<reference evidence="2 3" key="1">
    <citation type="submission" date="2016-11" db="EMBL/GenBank/DDBJ databases">
        <title>Draft Genome Sequences of Nine Cyanobacterial Strains from Diverse Habitats.</title>
        <authorList>
            <person name="Zhu T."/>
            <person name="Hou S."/>
            <person name="Lu X."/>
            <person name="Hess W.R."/>
        </authorList>
    </citation>
    <scope>NUCLEOTIDE SEQUENCE [LARGE SCALE GENOMIC DNA]</scope>
    <source>
        <strain evidence="2 3">NIES-593</strain>
    </source>
</reference>
<dbReference type="RefSeq" id="WP_073600191.1">
    <property type="nucleotide sequence ID" value="NZ_MRCB01000016.1"/>
</dbReference>
<comment type="caution">
    <text evidence="2">The sequence shown here is derived from an EMBL/GenBank/DDBJ whole genome shotgun (WGS) entry which is preliminary data.</text>
</comment>
<organism evidence="2 3">
    <name type="scientific">Hydrococcus rivularis NIES-593</name>
    <dbReference type="NCBI Taxonomy" id="1921803"/>
    <lineage>
        <taxon>Bacteria</taxon>
        <taxon>Bacillati</taxon>
        <taxon>Cyanobacteriota</taxon>
        <taxon>Cyanophyceae</taxon>
        <taxon>Pleurocapsales</taxon>
        <taxon>Hydrococcaceae</taxon>
        <taxon>Hydrococcus</taxon>
    </lineage>
</organism>
<feature type="coiled-coil region" evidence="1">
    <location>
        <begin position="269"/>
        <end position="354"/>
    </location>
</feature>